<dbReference type="SUPFAM" id="SSF56925">
    <property type="entry name" value="OMPA-like"/>
    <property type="match status" value="1"/>
</dbReference>
<reference evidence="3 4" key="1">
    <citation type="submission" date="2023-02" db="EMBL/GenBank/DDBJ databases">
        <title>Entomopathogenic bacteria.</title>
        <authorList>
            <person name="Machado R.A."/>
        </authorList>
    </citation>
    <scope>NUCLEOTIDE SEQUENCE [LARGE SCALE GENOMIC DNA]</scope>
    <source>
        <strain evidence="3 4">XENO-10</strain>
    </source>
</reference>
<dbReference type="InterPro" id="IPR054536">
    <property type="entry name" value="HphA_C"/>
</dbReference>
<dbReference type="Gene3D" id="2.40.160.90">
    <property type="match status" value="1"/>
</dbReference>
<dbReference type="InterPro" id="IPR054535">
    <property type="entry name" value="HphA_N"/>
</dbReference>
<dbReference type="EMBL" id="JAQRFI010000007">
    <property type="protein sequence ID" value="MDC9588647.1"/>
    <property type="molecule type" value="Genomic_DNA"/>
</dbReference>
<dbReference type="RefSeq" id="WP_273554007.1">
    <property type="nucleotide sequence ID" value="NZ_JAQRFI010000007.1"/>
</dbReference>
<proteinExistence type="predicted"/>
<dbReference type="Pfam" id="PF22829">
    <property type="entry name" value="HphA_C"/>
    <property type="match status" value="1"/>
</dbReference>
<comment type="caution">
    <text evidence="3">The sequence shown here is derived from an EMBL/GenBank/DDBJ whole genome shotgun (WGS) entry which is preliminary data.</text>
</comment>
<dbReference type="Pfam" id="PF22828">
    <property type="entry name" value="HphA_N"/>
    <property type="match status" value="1"/>
</dbReference>
<keyword evidence="4" id="KW-1185">Reference proteome</keyword>
<protein>
    <submittedName>
        <fullName evidence="3">Transferrin-binding protein-like solute binding protein</fullName>
    </submittedName>
</protein>
<dbReference type="NCBIfam" id="NF041636">
    <property type="entry name" value="slam_lipo"/>
    <property type="match status" value="1"/>
</dbReference>
<dbReference type="InterPro" id="IPR011250">
    <property type="entry name" value="OMP/PagP_B-barrel"/>
</dbReference>
<feature type="domain" description="HphA N-terminal heme-binding" evidence="1">
    <location>
        <begin position="22"/>
        <end position="124"/>
    </location>
</feature>
<organism evidence="3 4">
    <name type="scientific">Xenorhabdus yunnanensis</name>
    <dbReference type="NCBI Taxonomy" id="3025878"/>
    <lineage>
        <taxon>Bacteria</taxon>
        <taxon>Pseudomonadati</taxon>
        <taxon>Pseudomonadota</taxon>
        <taxon>Gammaproteobacteria</taxon>
        <taxon>Enterobacterales</taxon>
        <taxon>Morganellaceae</taxon>
        <taxon>Xenorhabdus</taxon>
    </lineage>
</organism>
<dbReference type="Proteomes" id="UP001217178">
    <property type="component" value="Unassembled WGS sequence"/>
</dbReference>
<evidence type="ECO:0000313" key="4">
    <source>
        <dbReference type="Proteomes" id="UP001217178"/>
    </source>
</evidence>
<feature type="domain" description="HphA C-terminal" evidence="2">
    <location>
        <begin position="134"/>
        <end position="240"/>
    </location>
</feature>
<name>A0ABT5LC47_9GAMM</name>
<gene>
    <name evidence="3" type="ORF">PSI23_04800</name>
</gene>
<evidence type="ECO:0000259" key="1">
    <source>
        <dbReference type="Pfam" id="PF22828"/>
    </source>
</evidence>
<evidence type="ECO:0000259" key="2">
    <source>
        <dbReference type="Pfam" id="PF22829"/>
    </source>
</evidence>
<dbReference type="InterPro" id="IPR054843">
    <property type="entry name" value="Slam_hemophilin_C"/>
</dbReference>
<evidence type="ECO:0000313" key="3">
    <source>
        <dbReference type="EMBL" id="MDC9588647.1"/>
    </source>
</evidence>
<accession>A0ABT5LC47</accession>
<sequence length="241" mass="25841">MMRKVNILITVLGVLGFITQAQAKVGYGISQQETKPHILLGEKDGDPAIGISSIPMIGDKLFTASELKKFTTFDKNNIYDVKKEGLKPFGIENQYIDIGQVPNAEVYFGEWAQKKPDKSDVTHTVFYLGKDVTTNMPKNGTATYSVKGLSQYNGSNLLSGELVADFDSQKLNGSLSNNSLNIGIDANINDDAGFSGKATANGSINGTTDGKFYGDSASSLAGIAKFDSDRNKDTAFGGNKK</sequence>